<sequence length="359" mass="40479">MERQPEKKSPLGKIKLSNAIYPILIGLGVVGYMLWRDFDPAVFAGISFTWHTAFWLLMAVLFMFGRDLGYMIRIRVLSGGSLNWRQAFRVIMLWEFTSAITPSAVGGTSVAILYVHKEGISVGRSSAIVMLTSFLDEVYFIVMFPLLMLIVGRAELFDVSGAVTRGLMSIALAGYFLKLAYVLVLSYGLFVNPRGLKWLILKIFRIRFLRRWYHAAGRTGSDIVRSSHELRRAGWGFWLKAGSSTFLSWSSRYLVANALIMAFFSVSDQFLLFARQLVMWIMMLIMPTPGGSGFAEYVFSTYCRDLIVVPQAMQLGAATLIALLWRGVTYYPYLAIGAIIFPRWIKRKFGKKNPSAVAG</sequence>
<dbReference type="RefSeq" id="WP_019245735.1">
    <property type="nucleotide sequence ID" value="NZ_CAPH01000009.1"/>
</dbReference>
<feature type="transmembrane region" description="Helical" evidence="6">
    <location>
        <begin position="170"/>
        <end position="190"/>
    </location>
</feature>
<feature type="transmembrane region" description="Helical" evidence="6">
    <location>
        <begin position="253"/>
        <end position="271"/>
    </location>
</feature>
<evidence type="ECO:0000256" key="1">
    <source>
        <dbReference type="ARBA" id="ARBA00004651"/>
    </source>
</evidence>
<comment type="subcellular location">
    <subcellularLocation>
        <location evidence="1">Cell membrane</location>
        <topology evidence="1">Multi-pass membrane protein</topology>
    </subcellularLocation>
</comment>
<feature type="transmembrane region" description="Helical" evidence="6">
    <location>
        <begin position="16"/>
        <end position="35"/>
    </location>
</feature>
<feature type="transmembrane region" description="Helical" evidence="6">
    <location>
        <begin position="41"/>
        <end position="65"/>
    </location>
</feature>
<dbReference type="PANTHER" id="PTHR37693">
    <property type="entry name" value="PHOSPHATIDYLGLYCEROL LYSYLTRANSFERASE"/>
    <property type="match status" value="1"/>
</dbReference>
<keyword evidence="5 6" id="KW-0472">Membrane</keyword>
<proteinExistence type="predicted"/>
<accession>A0ABY5V0V7</accession>
<evidence type="ECO:0000256" key="5">
    <source>
        <dbReference type="ARBA" id="ARBA00023136"/>
    </source>
</evidence>
<dbReference type="Pfam" id="PF03706">
    <property type="entry name" value="LPG_synthase_TM"/>
    <property type="match status" value="1"/>
</dbReference>
<keyword evidence="8" id="KW-1185">Reference proteome</keyword>
<keyword evidence="3 6" id="KW-0812">Transmembrane</keyword>
<evidence type="ECO:0000256" key="3">
    <source>
        <dbReference type="ARBA" id="ARBA00022692"/>
    </source>
</evidence>
<protein>
    <submittedName>
        <fullName evidence="7">Flippase-like domain-containing protein</fullName>
    </submittedName>
</protein>
<evidence type="ECO:0000256" key="6">
    <source>
        <dbReference type="SAM" id="Phobius"/>
    </source>
</evidence>
<dbReference type="Proteomes" id="UP001059295">
    <property type="component" value="Chromosome"/>
</dbReference>
<organism evidence="7 8">
    <name type="scientific">Alistipes ihumii AP11</name>
    <dbReference type="NCBI Taxonomy" id="1211813"/>
    <lineage>
        <taxon>Bacteria</taxon>
        <taxon>Pseudomonadati</taxon>
        <taxon>Bacteroidota</taxon>
        <taxon>Bacteroidia</taxon>
        <taxon>Bacteroidales</taxon>
        <taxon>Rikenellaceae</taxon>
        <taxon>Alistipes</taxon>
    </lineage>
</organism>
<dbReference type="InterPro" id="IPR022791">
    <property type="entry name" value="L-PG_synthase/AglD"/>
</dbReference>
<dbReference type="NCBIfam" id="TIGR00374">
    <property type="entry name" value="flippase-like domain"/>
    <property type="match status" value="1"/>
</dbReference>
<name>A0ABY5V0V7_9BACT</name>
<dbReference type="EMBL" id="CP102294">
    <property type="protein sequence ID" value="UWN56942.1"/>
    <property type="molecule type" value="Genomic_DNA"/>
</dbReference>
<dbReference type="GeneID" id="82892035"/>
<keyword evidence="2" id="KW-1003">Cell membrane</keyword>
<reference evidence="7" key="1">
    <citation type="journal article" date="2022" name="Cell">
        <title>Design, construction, and in vivo augmentation of a complex gut microbiome.</title>
        <authorList>
            <person name="Cheng A.G."/>
            <person name="Ho P.Y."/>
            <person name="Aranda-Diaz A."/>
            <person name="Jain S."/>
            <person name="Yu F.B."/>
            <person name="Meng X."/>
            <person name="Wang M."/>
            <person name="Iakiviak M."/>
            <person name="Nagashima K."/>
            <person name="Zhao A."/>
            <person name="Murugkar P."/>
            <person name="Patil A."/>
            <person name="Atabakhsh K."/>
            <person name="Weakley A."/>
            <person name="Yan J."/>
            <person name="Brumbaugh A.R."/>
            <person name="Higginbottom S."/>
            <person name="Dimas A."/>
            <person name="Shiver A.L."/>
            <person name="Deutschbauer A."/>
            <person name="Neff N."/>
            <person name="Sonnenburg J.L."/>
            <person name="Huang K.C."/>
            <person name="Fischbach M.A."/>
        </authorList>
    </citation>
    <scope>NUCLEOTIDE SEQUENCE</scope>
    <source>
        <strain evidence="7">AP11</strain>
    </source>
</reference>
<keyword evidence="4 6" id="KW-1133">Transmembrane helix</keyword>
<feature type="transmembrane region" description="Helical" evidence="6">
    <location>
        <begin position="330"/>
        <end position="345"/>
    </location>
</feature>
<evidence type="ECO:0000313" key="8">
    <source>
        <dbReference type="Proteomes" id="UP001059295"/>
    </source>
</evidence>
<evidence type="ECO:0000256" key="2">
    <source>
        <dbReference type="ARBA" id="ARBA00022475"/>
    </source>
</evidence>
<feature type="transmembrane region" description="Helical" evidence="6">
    <location>
        <begin position="127"/>
        <end position="150"/>
    </location>
</feature>
<feature type="transmembrane region" description="Helical" evidence="6">
    <location>
        <begin position="277"/>
        <end position="299"/>
    </location>
</feature>
<dbReference type="PANTHER" id="PTHR37693:SF1">
    <property type="entry name" value="INTEGRAL MEMBRANE PROTEIN"/>
    <property type="match status" value="1"/>
</dbReference>
<evidence type="ECO:0000256" key="4">
    <source>
        <dbReference type="ARBA" id="ARBA00022989"/>
    </source>
</evidence>
<evidence type="ECO:0000313" key="7">
    <source>
        <dbReference type="EMBL" id="UWN56942.1"/>
    </source>
</evidence>
<gene>
    <name evidence="7" type="ORF">NQ491_09835</name>
</gene>